<gene>
    <name evidence="3" type="ORF">C8N45_101494</name>
</gene>
<accession>A0A2T6KQR1</accession>
<dbReference type="AlphaFoldDB" id="A0A2T6KQR1"/>
<feature type="compositionally biased region" description="Basic and acidic residues" evidence="1">
    <location>
        <begin position="104"/>
        <end position="115"/>
    </location>
</feature>
<evidence type="ECO:0000313" key="3">
    <source>
        <dbReference type="EMBL" id="PUB18903.1"/>
    </source>
</evidence>
<keyword evidence="4" id="KW-1185">Reference proteome</keyword>
<dbReference type="RefSeq" id="WP_133175923.1">
    <property type="nucleotide sequence ID" value="NZ_QBUD01000001.1"/>
</dbReference>
<reference evidence="3 4" key="1">
    <citation type="submission" date="2018-04" db="EMBL/GenBank/DDBJ databases">
        <title>Genomic Encyclopedia of Archaeal and Bacterial Type Strains, Phase II (KMG-II): from individual species to whole genera.</title>
        <authorList>
            <person name="Goeker M."/>
        </authorList>
    </citation>
    <scope>NUCLEOTIDE SEQUENCE [LARGE SCALE GENOMIC DNA]</scope>
    <source>
        <strain evidence="3 4">DSM 29955</strain>
    </source>
</reference>
<feature type="signal peptide" evidence="2">
    <location>
        <begin position="1"/>
        <end position="25"/>
    </location>
</feature>
<comment type="caution">
    <text evidence="3">The sequence shown here is derived from an EMBL/GenBank/DDBJ whole genome shotgun (WGS) entry which is preliminary data.</text>
</comment>
<evidence type="ECO:0000313" key="4">
    <source>
        <dbReference type="Proteomes" id="UP000244523"/>
    </source>
</evidence>
<keyword evidence="2" id="KW-0732">Signal</keyword>
<evidence type="ECO:0008006" key="5">
    <source>
        <dbReference type="Google" id="ProtNLM"/>
    </source>
</evidence>
<evidence type="ECO:0000256" key="1">
    <source>
        <dbReference type="SAM" id="MobiDB-lite"/>
    </source>
</evidence>
<organism evidence="3 4">
    <name type="scientific">Yoonia sediminilitoris</name>
    <dbReference type="NCBI Taxonomy" id="1286148"/>
    <lineage>
        <taxon>Bacteria</taxon>
        <taxon>Pseudomonadati</taxon>
        <taxon>Pseudomonadota</taxon>
        <taxon>Alphaproteobacteria</taxon>
        <taxon>Rhodobacterales</taxon>
        <taxon>Paracoccaceae</taxon>
        <taxon>Yoonia</taxon>
    </lineage>
</organism>
<dbReference type="EMBL" id="QBUD01000001">
    <property type="protein sequence ID" value="PUB18903.1"/>
    <property type="molecule type" value="Genomic_DNA"/>
</dbReference>
<dbReference type="Proteomes" id="UP000244523">
    <property type="component" value="Unassembled WGS sequence"/>
</dbReference>
<feature type="chain" id="PRO_5015598941" description="MYXO-CTERM domain-containing protein" evidence="2">
    <location>
        <begin position="26"/>
        <end position="115"/>
    </location>
</feature>
<feature type="compositionally biased region" description="Acidic residues" evidence="1">
    <location>
        <begin position="85"/>
        <end position="103"/>
    </location>
</feature>
<name>A0A2T6KQR1_9RHOB</name>
<sequence length="115" mass="11878">MTSISTRSLFFAAASATMIVSSAQAGGLADAITEREPEVIEQAPPAEMPSWVVPAVALLLIGVAVAASKGGGSDDPAPEARETPDEPDEPDEPDAPVEEPDDTDPVKVIDDIPQK</sequence>
<protein>
    <recommendedName>
        <fullName evidence="5">MYXO-CTERM domain-containing protein</fullName>
    </recommendedName>
</protein>
<feature type="region of interest" description="Disordered" evidence="1">
    <location>
        <begin position="68"/>
        <end position="115"/>
    </location>
</feature>
<proteinExistence type="predicted"/>
<evidence type="ECO:0000256" key="2">
    <source>
        <dbReference type="SAM" id="SignalP"/>
    </source>
</evidence>